<gene>
    <name evidence="2" type="ORF">GKD59_04035</name>
</gene>
<proteinExistence type="predicted"/>
<evidence type="ECO:0000313" key="2">
    <source>
        <dbReference type="EMBL" id="MRY57094.1"/>
    </source>
</evidence>
<evidence type="ECO:0000259" key="1">
    <source>
        <dbReference type="SMART" id="SM00843"/>
    </source>
</evidence>
<organism evidence="2 3">
    <name type="scientific">Parabacteroides distasonis</name>
    <dbReference type="NCBI Taxonomy" id="823"/>
    <lineage>
        <taxon>Bacteria</taxon>
        <taxon>Pseudomonadati</taxon>
        <taxon>Bacteroidota</taxon>
        <taxon>Bacteroidia</taxon>
        <taxon>Bacteroidales</taxon>
        <taxon>Tannerellaceae</taxon>
        <taxon>Parabacteroides</taxon>
    </lineage>
</organism>
<dbReference type="SMART" id="SM00843">
    <property type="entry name" value="Ftsk_gamma"/>
    <property type="match status" value="1"/>
</dbReference>
<dbReference type="RefSeq" id="WP_048928099.1">
    <property type="nucleotide sequence ID" value="NZ_CAXVLJ010000004.1"/>
</dbReference>
<reference evidence="2 3" key="1">
    <citation type="journal article" date="2019" name="Nat. Med.">
        <title>A library of human gut bacterial isolates paired with longitudinal multiomics data enables mechanistic microbiome research.</title>
        <authorList>
            <person name="Poyet M."/>
            <person name="Groussin M."/>
            <person name="Gibbons S.M."/>
            <person name="Avila-Pacheco J."/>
            <person name="Jiang X."/>
            <person name="Kearney S.M."/>
            <person name="Perrotta A.R."/>
            <person name="Berdy B."/>
            <person name="Zhao S."/>
            <person name="Lieberman T.D."/>
            <person name="Swanson P.K."/>
            <person name="Smith M."/>
            <person name="Roesemann S."/>
            <person name="Alexander J.E."/>
            <person name="Rich S.A."/>
            <person name="Livny J."/>
            <person name="Vlamakis H."/>
            <person name="Clish C."/>
            <person name="Bullock K."/>
            <person name="Deik A."/>
            <person name="Scott J."/>
            <person name="Pierce K.A."/>
            <person name="Xavier R.J."/>
            <person name="Alm E.J."/>
        </authorList>
    </citation>
    <scope>NUCLEOTIDE SEQUENCE [LARGE SCALE GENOMIC DNA]</scope>
    <source>
        <strain evidence="2 3">BIOML-A41</strain>
    </source>
</reference>
<dbReference type="PANTHER" id="PTHR22683:SF41">
    <property type="entry name" value="DNA TRANSLOCASE FTSK"/>
    <property type="match status" value="1"/>
</dbReference>
<dbReference type="EMBL" id="WKLT01000003">
    <property type="protein sequence ID" value="MRY57094.1"/>
    <property type="molecule type" value="Genomic_DNA"/>
</dbReference>
<feature type="domain" description="FtsK gamma" evidence="1">
    <location>
        <begin position="1"/>
        <end position="66"/>
    </location>
</feature>
<dbReference type="InterPro" id="IPR036390">
    <property type="entry name" value="WH_DNA-bd_sf"/>
</dbReference>
<name>A0A395Z0E8_PARDI</name>
<dbReference type="InterPro" id="IPR050206">
    <property type="entry name" value="FtsK/SpoIIIE/SftA"/>
</dbReference>
<dbReference type="InterPro" id="IPR018541">
    <property type="entry name" value="Ftsk_gamma"/>
</dbReference>
<accession>A0A395Z0E8</accession>
<dbReference type="InterPro" id="IPR036388">
    <property type="entry name" value="WH-like_DNA-bd_sf"/>
</dbReference>
<dbReference type="PANTHER" id="PTHR22683">
    <property type="entry name" value="SPORULATION PROTEIN RELATED"/>
    <property type="match status" value="1"/>
</dbReference>
<evidence type="ECO:0000313" key="3">
    <source>
        <dbReference type="Proteomes" id="UP000463337"/>
    </source>
</evidence>
<protein>
    <recommendedName>
        <fullName evidence="1">FtsK gamma domain-containing protein</fullName>
    </recommendedName>
</protein>
<dbReference type="Proteomes" id="UP000463337">
    <property type="component" value="Unassembled WGS sequence"/>
</dbReference>
<dbReference type="Pfam" id="PF09397">
    <property type="entry name" value="FtsK_gamma"/>
    <property type="match status" value="1"/>
</dbReference>
<sequence>MTEYDNYFQAAAILVVQRQMSNTSLIQRKFRIGYNRAGRIVNQLEEAGIVGKFKGAAPRDVLIKDIVSLEERLSDMELGEQRLSDPCWDNREWI</sequence>
<dbReference type="Gene3D" id="1.10.10.10">
    <property type="entry name" value="Winged helix-like DNA-binding domain superfamily/Winged helix DNA-binding domain"/>
    <property type="match status" value="1"/>
</dbReference>
<comment type="caution">
    <text evidence="2">The sequence shown here is derived from an EMBL/GenBank/DDBJ whole genome shotgun (WGS) entry which is preliminary data.</text>
</comment>
<dbReference type="SUPFAM" id="SSF46785">
    <property type="entry name" value="Winged helix' DNA-binding domain"/>
    <property type="match status" value="1"/>
</dbReference>
<dbReference type="AlphaFoldDB" id="A0A395Z0E8"/>